<evidence type="ECO:0000313" key="3">
    <source>
        <dbReference type="Proteomes" id="UP001212997"/>
    </source>
</evidence>
<sequence>MPKRGPDTKPALDEILILPNAGTGMQREDGSTENVEYVMTGGDDGGHEKSHPTAPETHSDLWTVVLDEIKLTYAKSKVPPPPAIHFCNDIPRVFQHWLKSNMIAIEGQGIPMRFWNVFYHDLGSSNSSGGTRTTAVRNEWGKCEFICEEKERQGSEKKFWEKYSDEKGAHHRFQIILNCVKGERNAHDARDCTDASADPRTKQHRARPPEPDDISSPLFLSLFCHPDPPHLIPNFSCVSCQCLESTLECWLLRVLRYCPERREARSWSRVFPRRDIGDLGVVECHKDGKLIGQQSDKHSIRAEGTTRVEGGLRAPLAVLLEDDRTTMARGKGKNKAGKATVEEVPDEAEVEVRTRREKAVEENAKLREIMGIGRADISKAEAVREVQGLSRSSRRLAKSAAAQGDNPAEGIKFITDKIGPPQEHNDFRSRKFSVPVSDVHQGTVRNAMKQERQQHLAKIRWIIEYLEAVEAATIHIETTLEELRQRPRSDDNLQEAKAIGERLAPKTVPEISTTCQVVDSNGERILVYIARHTRDNGTKWTNGGICPMHRNAKSRDTQSLFYRFQSALNVFARDTRHAFDQEKNYMAYQVAGHTIMKEGQKIMETYMEMKGLRHDCLMWSEQGHPERVHPSAELLGKCNADRDKVIELMFSDFAVQNYIGWLMRALFPVEYEKLRLSCRRANWATKNWDTNDPAKDELADEAGIFMNHVSLWKLTAEMHRDWNDYFCVIFCDGKFSDGQAVFPDLNLKFSYKPGDIILFYSDALYHAILPWVPGVMTKAPSRLPEETRQAYQLRLREDHSDIITPGRVSWVLSTHKDMVEKFTSDGYEKYLYDKDQVYDKRSQRDKRKAEEAGLDEAA</sequence>
<name>A0AAD5UVA0_9APHY</name>
<feature type="region of interest" description="Disordered" evidence="1">
    <location>
        <begin position="839"/>
        <end position="858"/>
    </location>
</feature>
<gene>
    <name evidence="2" type="ORF">NLI96_g9524</name>
</gene>
<organism evidence="2 3">
    <name type="scientific">Meripilus lineatus</name>
    <dbReference type="NCBI Taxonomy" id="2056292"/>
    <lineage>
        <taxon>Eukaryota</taxon>
        <taxon>Fungi</taxon>
        <taxon>Dikarya</taxon>
        <taxon>Basidiomycota</taxon>
        <taxon>Agaricomycotina</taxon>
        <taxon>Agaricomycetes</taxon>
        <taxon>Polyporales</taxon>
        <taxon>Meripilaceae</taxon>
        <taxon>Meripilus</taxon>
    </lineage>
</organism>
<evidence type="ECO:0000256" key="1">
    <source>
        <dbReference type="SAM" id="MobiDB-lite"/>
    </source>
</evidence>
<protein>
    <submittedName>
        <fullName evidence="2">Uncharacterized protein</fullName>
    </submittedName>
</protein>
<proteinExistence type="predicted"/>
<dbReference type="AlphaFoldDB" id="A0AAD5UVA0"/>
<reference evidence="2" key="1">
    <citation type="submission" date="2022-07" db="EMBL/GenBank/DDBJ databases">
        <title>Genome Sequence of Physisporinus lineatus.</title>
        <authorList>
            <person name="Buettner E."/>
        </authorList>
    </citation>
    <scope>NUCLEOTIDE SEQUENCE</scope>
    <source>
        <strain evidence="2">VT162</strain>
    </source>
</reference>
<dbReference type="Proteomes" id="UP001212997">
    <property type="component" value="Unassembled WGS sequence"/>
</dbReference>
<evidence type="ECO:0000313" key="2">
    <source>
        <dbReference type="EMBL" id="KAJ3478776.1"/>
    </source>
</evidence>
<comment type="caution">
    <text evidence="2">The sequence shown here is derived from an EMBL/GenBank/DDBJ whole genome shotgun (WGS) entry which is preliminary data.</text>
</comment>
<feature type="compositionally biased region" description="Basic and acidic residues" evidence="1">
    <location>
        <begin position="190"/>
        <end position="201"/>
    </location>
</feature>
<accession>A0AAD5UVA0</accession>
<keyword evidence="3" id="KW-1185">Reference proteome</keyword>
<feature type="compositionally biased region" description="Basic and acidic residues" evidence="1">
    <location>
        <begin position="839"/>
        <end position="851"/>
    </location>
</feature>
<dbReference type="Gene3D" id="3.60.130.30">
    <property type="match status" value="1"/>
</dbReference>
<dbReference type="EMBL" id="JANAWD010000485">
    <property type="protein sequence ID" value="KAJ3478776.1"/>
    <property type="molecule type" value="Genomic_DNA"/>
</dbReference>
<feature type="region of interest" description="Disordered" evidence="1">
    <location>
        <begin position="190"/>
        <end position="212"/>
    </location>
</feature>